<evidence type="ECO:0000256" key="18">
    <source>
        <dbReference type="SAM" id="MobiDB-lite"/>
    </source>
</evidence>
<evidence type="ECO:0000256" key="17">
    <source>
        <dbReference type="PROSITE-ProRule" id="PRU00103"/>
    </source>
</evidence>
<evidence type="ECO:0000256" key="11">
    <source>
        <dbReference type="ARBA" id="ARBA00022776"/>
    </source>
</evidence>
<dbReference type="GO" id="GO:0000776">
    <property type="term" value="C:kinetochore"/>
    <property type="evidence" value="ECO:0007669"/>
    <property type="project" value="UniProtKB-KW"/>
</dbReference>
<evidence type="ECO:0000256" key="8">
    <source>
        <dbReference type="ARBA" id="ARBA00022618"/>
    </source>
</evidence>
<feature type="domain" description="TOG" evidence="19">
    <location>
        <begin position="300"/>
        <end position="530"/>
    </location>
</feature>
<dbReference type="GO" id="GO:0045180">
    <property type="term" value="C:basal cortex"/>
    <property type="evidence" value="ECO:0007669"/>
    <property type="project" value="TreeGrafter"/>
</dbReference>
<dbReference type="Pfam" id="PF21041">
    <property type="entry name" value="XMAP215_CLASP_TOG"/>
    <property type="match status" value="1"/>
</dbReference>
<dbReference type="GO" id="GO:1902903">
    <property type="term" value="P:regulation of supramolecular fiber organization"/>
    <property type="evidence" value="ECO:0007669"/>
    <property type="project" value="UniProtKB-ARBA"/>
</dbReference>
<reference evidence="20" key="1">
    <citation type="submission" date="2025-08" db="UniProtKB">
        <authorList>
            <consortium name="Ensembl"/>
        </authorList>
    </citation>
    <scope>IDENTIFICATION</scope>
</reference>
<evidence type="ECO:0000256" key="15">
    <source>
        <dbReference type="ARBA" id="ARBA00023306"/>
    </source>
</evidence>
<dbReference type="PANTHER" id="PTHR21567:SF28">
    <property type="entry name" value="CLIP-ASSOCIATING PROTEIN 1"/>
    <property type="match status" value="1"/>
</dbReference>
<accession>A0A8C5BWC7</accession>
<dbReference type="SMART" id="SM01349">
    <property type="entry name" value="TOG"/>
    <property type="match status" value="4"/>
</dbReference>
<keyword evidence="6" id="KW-0158">Chromosome</keyword>
<dbReference type="GO" id="GO:0008017">
    <property type="term" value="F:microtubule binding"/>
    <property type="evidence" value="ECO:0007669"/>
    <property type="project" value="TreeGrafter"/>
</dbReference>
<dbReference type="InterPro" id="IPR011989">
    <property type="entry name" value="ARM-like"/>
</dbReference>
<evidence type="ECO:0000256" key="10">
    <source>
        <dbReference type="ARBA" id="ARBA00022737"/>
    </source>
</evidence>
<keyword evidence="16" id="KW-0137">Centromere</keyword>
<dbReference type="Gene3D" id="1.25.10.10">
    <property type="entry name" value="Leucine-rich Repeat Variant"/>
    <property type="match status" value="4"/>
</dbReference>
<dbReference type="GO" id="GO:0005794">
    <property type="term" value="C:Golgi apparatus"/>
    <property type="evidence" value="ECO:0007669"/>
    <property type="project" value="UniProtKB-SubCell"/>
</dbReference>
<evidence type="ECO:0000256" key="4">
    <source>
        <dbReference type="ARBA" id="ARBA00004629"/>
    </source>
</evidence>
<dbReference type="GO" id="GO:0005813">
    <property type="term" value="C:centrosome"/>
    <property type="evidence" value="ECO:0007669"/>
    <property type="project" value="UniProtKB-SubCell"/>
</dbReference>
<dbReference type="Pfam" id="PF21040">
    <property type="entry name" value="CEP104-like_TOG"/>
    <property type="match status" value="1"/>
</dbReference>
<comment type="similarity">
    <text evidence="5">Belongs to the CLASP family.</text>
</comment>
<comment type="subcellular location">
    <subcellularLocation>
        <location evidence="4">Chromosome</location>
        <location evidence="4">Centromere</location>
        <location evidence="4">Kinetochore</location>
    </subcellularLocation>
    <subcellularLocation>
        <location evidence="2">Cytoplasm</location>
        <location evidence="2">Cytoskeleton</location>
        <location evidence="2">Microtubule organizing center</location>
        <location evidence="2">Centrosome</location>
    </subcellularLocation>
    <subcellularLocation>
        <location evidence="1">Cytoplasm</location>
        <location evidence="1">Cytoskeleton</location>
        <location evidence="1">Spindle</location>
    </subcellularLocation>
    <subcellularLocation>
        <location evidence="3">Golgi apparatus</location>
        <location evidence="3">trans-Golgi network</location>
    </subcellularLocation>
</comment>
<dbReference type="GO" id="GO:0005876">
    <property type="term" value="C:spindle microtubule"/>
    <property type="evidence" value="ECO:0007669"/>
    <property type="project" value="TreeGrafter"/>
</dbReference>
<keyword evidence="8" id="KW-0132">Cell division</keyword>
<feature type="region of interest" description="Disordered" evidence="18">
    <location>
        <begin position="209"/>
        <end position="239"/>
    </location>
</feature>
<keyword evidence="12" id="KW-0995">Kinetochore</keyword>
<evidence type="ECO:0000256" key="16">
    <source>
        <dbReference type="ARBA" id="ARBA00023328"/>
    </source>
</evidence>
<feature type="region of interest" description="Disordered" evidence="18">
    <location>
        <begin position="628"/>
        <end position="758"/>
    </location>
</feature>
<reference evidence="20" key="2">
    <citation type="submission" date="2025-09" db="UniProtKB">
        <authorList>
            <consortium name="Ensembl"/>
        </authorList>
    </citation>
    <scope>IDENTIFICATION</scope>
</reference>
<feature type="region of interest" description="Disordered" evidence="18">
    <location>
        <begin position="798"/>
        <end position="835"/>
    </location>
</feature>
<dbReference type="Pfam" id="PF23271">
    <property type="entry name" value="HEAT_GCN1"/>
    <property type="match status" value="1"/>
</dbReference>
<evidence type="ECO:0000256" key="1">
    <source>
        <dbReference type="ARBA" id="ARBA00004186"/>
    </source>
</evidence>
<gene>
    <name evidence="20" type="primary">CLASP1</name>
</gene>
<dbReference type="GO" id="GO:0043515">
    <property type="term" value="F:kinetochore binding"/>
    <property type="evidence" value="ECO:0007669"/>
    <property type="project" value="TreeGrafter"/>
</dbReference>
<keyword evidence="11" id="KW-0498">Mitosis</keyword>
<dbReference type="Ensembl" id="ENSGMOT00000036609.1">
    <property type="protein sequence ID" value="ENSGMOP00000052144.1"/>
    <property type="gene ID" value="ENSGMOG00000026674.1"/>
</dbReference>
<evidence type="ECO:0000256" key="12">
    <source>
        <dbReference type="ARBA" id="ARBA00022838"/>
    </source>
</evidence>
<feature type="compositionally biased region" description="Low complexity" evidence="18">
    <location>
        <begin position="655"/>
        <end position="679"/>
    </location>
</feature>
<dbReference type="GeneTree" id="ENSGT00940000154817"/>
<dbReference type="GO" id="GO:0051301">
    <property type="term" value="P:cell division"/>
    <property type="evidence" value="ECO:0007669"/>
    <property type="project" value="UniProtKB-KW"/>
</dbReference>
<dbReference type="Proteomes" id="UP000694546">
    <property type="component" value="Chromosome 4"/>
</dbReference>
<evidence type="ECO:0000259" key="19">
    <source>
        <dbReference type="SMART" id="SM01349"/>
    </source>
</evidence>
<evidence type="ECO:0000256" key="13">
    <source>
        <dbReference type="ARBA" id="ARBA00023034"/>
    </source>
</evidence>
<evidence type="ECO:0000256" key="2">
    <source>
        <dbReference type="ARBA" id="ARBA00004300"/>
    </source>
</evidence>
<evidence type="ECO:0000256" key="9">
    <source>
        <dbReference type="ARBA" id="ARBA00022701"/>
    </source>
</evidence>
<name>A0A8C5BWC7_GADMO</name>
<evidence type="ECO:0000256" key="3">
    <source>
        <dbReference type="ARBA" id="ARBA00004601"/>
    </source>
</evidence>
<feature type="compositionally biased region" description="Polar residues" evidence="18">
    <location>
        <begin position="1087"/>
        <end position="1096"/>
    </location>
</feature>
<feature type="compositionally biased region" description="Gly residues" evidence="18">
    <location>
        <begin position="826"/>
        <end position="835"/>
    </location>
</feature>
<keyword evidence="10" id="KW-0677">Repeat</keyword>
<dbReference type="InterPro" id="IPR016024">
    <property type="entry name" value="ARM-type_fold"/>
</dbReference>
<evidence type="ECO:0000256" key="7">
    <source>
        <dbReference type="ARBA" id="ARBA00022490"/>
    </source>
</evidence>
<dbReference type="SUPFAM" id="SSF48371">
    <property type="entry name" value="ARM repeat"/>
    <property type="match status" value="2"/>
</dbReference>
<evidence type="ECO:0000313" key="20">
    <source>
        <dbReference type="Ensembl" id="ENSGMOP00000052144.1"/>
    </source>
</evidence>
<feature type="compositionally biased region" description="Polar residues" evidence="18">
    <location>
        <begin position="815"/>
        <end position="825"/>
    </location>
</feature>
<feature type="compositionally biased region" description="Polar residues" evidence="18">
    <location>
        <begin position="683"/>
        <end position="693"/>
    </location>
</feature>
<evidence type="ECO:0000256" key="6">
    <source>
        <dbReference type="ARBA" id="ARBA00022454"/>
    </source>
</evidence>
<feature type="compositionally biased region" description="Low complexity" evidence="18">
    <location>
        <begin position="602"/>
        <end position="620"/>
    </location>
</feature>
<dbReference type="GO" id="GO:0040001">
    <property type="term" value="P:establishment of mitotic spindle localization"/>
    <property type="evidence" value="ECO:0007669"/>
    <property type="project" value="TreeGrafter"/>
</dbReference>
<feature type="region of interest" description="Disordered" evidence="18">
    <location>
        <begin position="1070"/>
        <end position="1102"/>
    </location>
</feature>
<protein>
    <submittedName>
        <fullName evidence="20">Cytoplasmic linker associated protein 1</fullName>
    </submittedName>
</protein>
<dbReference type="GO" id="GO:0005881">
    <property type="term" value="C:cytoplasmic microtubule"/>
    <property type="evidence" value="ECO:0007669"/>
    <property type="project" value="TreeGrafter"/>
</dbReference>
<dbReference type="GO" id="GO:0072686">
    <property type="term" value="C:mitotic spindle"/>
    <property type="evidence" value="ECO:0007669"/>
    <property type="project" value="TreeGrafter"/>
</dbReference>
<evidence type="ECO:0000313" key="21">
    <source>
        <dbReference type="Proteomes" id="UP000694546"/>
    </source>
</evidence>
<proteinExistence type="inferred from homology"/>
<feature type="domain" description="TOG" evidence="19">
    <location>
        <begin position="1227"/>
        <end position="1463"/>
    </location>
</feature>
<feature type="repeat" description="HEAT" evidence="17">
    <location>
        <begin position="168"/>
        <end position="206"/>
    </location>
</feature>
<feature type="region of interest" description="Disordered" evidence="18">
    <location>
        <begin position="565"/>
        <end position="591"/>
    </location>
</feature>
<dbReference type="InterPro" id="IPR021133">
    <property type="entry name" value="HEAT_type_2"/>
</dbReference>
<dbReference type="Pfam" id="PF12348">
    <property type="entry name" value="CLASP_N"/>
    <property type="match status" value="1"/>
</dbReference>
<feature type="domain" description="TOG" evidence="19">
    <location>
        <begin position="2"/>
        <end position="232"/>
    </location>
</feature>
<dbReference type="PROSITE" id="PS50077">
    <property type="entry name" value="HEAT_REPEAT"/>
    <property type="match status" value="1"/>
</dbReference>
<keyword evidence="15" id="KW-0131">Cell cycle</keyword>
<dbReference type="GO" id="GO:0090307">
    <property type="term" value="P:mitotic spindle assembly"/>
    <property type="evidence" value="ECO:0007669"/>
    <property type="project" value="TreeGrafter"/>
</dbReference>
<feature type="compositionally biased region" description="Low complexity" evidence="18">
    <location>
        <begin position="221"/>
        <end position="232"/>
    </location>
</feature>
<feature type="compositionally biased region" description="Basic and acidic residues" evidence="18">
    <location>
        <begin position="1135"/>
        <end position="1151"/>
    </location>
</feature>
<keyword evidence="21" id="KW-1185">Reference proteome</keyword>
<dbReference type="InterPro" id="IPR057546">
    <property type="entry name" value="HEAT_GCN1"/>
</dbReference>
<evidence type="ECO:0000256" key="5">
    <source>
        <dbReference type="ARBA" id="ARBA00009549"/>
    </source>
</evidence>
<keyword evidence="9" id="KW-0493">Microtubule</keyword>
<dbReference type="InterPro" id="IPR048491">
    <property type="entry name" value="XMAP215_CLASP_TOG"/>
</dbReference>
<keyword evidence="13" id="KW-0333">Golgi apparatus</keyword>
<dbReference type="PANTHER" id="PTHR21567">
    <property type="entry name" value="CLASP"/>
    <property type="match status" value="1"/>
</dbReference>
<dbReference type="InterPro" id="IPR034085">
    <property type="entry name" value="TOG"/>
</dbReference>
<sequence length="1473" mass="161368">MEVTMDYCVELVLQKDLGKRLQTGPELTELLLDPERLPTLEQDPALLDRMVDGVASSWVNNSHFKVVLFGMDILSALVTRLQERFRNQVGTVLPSLMDRLGDAKDAVRDQDQALLLKIMDQAANPQYVWERMLGGFKHKNTRSREGLCQCLIATLNAFGSQSLTLSKIVPHICNLLGDPTSQVRDGAMNCLVEIYRHVGERVRMDLGKKGLPQSRMGSFRKPSSGSSAKSAGQTLTRRSAVSGYRASRCSTSRRRTLVFATLKSFLIVSSGKDAASAGAVDEEDFLRAFEDVPTVQVLAHAHRHTQSHSHTHRFTPTHTQSQWQTLRKVRSLLLAGAVDYDGFPQQLRLMEAAFKLSAKDLRSQVVREACITLGHLSLLLGSGFDHAAEATIPVLLNLLPNSAKIMATSGVAAVRIILKHTHFPRLIPVICTHCVCKTVAIRRKCFEFLDIMLQDWQSSSLERHAAVVMDTIKKGVHDADSEARSVARKCYWSYHGHFSQEAELLFQGLESSYQKALQAHLKSGDSQASLPASDRSSSSSQESLNAYITSLSLSSKAVCIFVPSAKPGQASRPPHAAAPASLQRSRSDVDVNATATATARTRLAAAPSAAPFSSASALPPGSYASLGRVRTRKQSAGTGPLVTDTRGRSRGKVVSQSQPGSRSGSPGRLLGSSYGRGPRPTMGISTATPTSSGGPVEKARPRGPRSHGCSRETSPSRTTTARSRIPRPSMSQGCSRDTSRESSRDASPTRGFSPLDRLSHQARISASVQAMKILDTGTEVEAAVADALRRPVRRRFESPGVYSDDDANSDASSACSERSYGSRNGTSGGGGGGGHFLRQTEDVAEVLNHCASANWSERKEGLLGLQSLLRSQRVLSRVELKRLCEIFTRMFADPHSKVFSMFLETLVDFLSLHHEDLQDWLFVLLTQLLKKMGADLLGSVQAKVQKALDVTRESFPCEQQFNILMRFIVDQTQTPNLKVKVALLRYVEALARHMDPADFVNSSETRLAVSRVITWTTEPKSSEVRKAAQVVLISLFELNTPEFSMLLGALPKTFQDGTTRLLHNHLRTNSVMHAAPTPPRQPGSRGSPLTSPTNCSHGGLSPSLLEFDSENLNSEEIYSSLRGVTEAIQNFRFRSQEDLMEPQRRDGKKDSLSGLGASLDSDPRFGNGVGEGGRMALDNKTSLLNTPSPRSFSSPRFRDYNPYNYTDTIGTLDKTPLKGVLFDDAPDAGPAEQLELVGELLKELSQGQAVERGPEQRRAALLELLKVAREDSQVVWEEHFKTTLLLLLETLGDKDHTIRALALRVLREILKNQPVRFKNYAELTIMKTLEAHKDVHKEVVRAAEEAASTLASSTHPEQCIKVLCPIVQTADYPINLAAIKMQTRAIERIAKDSLASLLPDVIPGLLQGYDNTESSVRKASVFCLVAIYSVIGEELKPHLAQLTGSKMKLLNLYIKRAQTSTSNSSSSSDISSY</sequence>
<feature type="region of interest" description="Disordered" evidence="18">
    <location>
        <begin position="1135"/>
        <end position="1174"/>
    </location>
</feature>
<feature type="domain" description="TOG" evidence="19">
    <location>
        <begin position="835"/>
        <end position="1072"/>
    </location>
</feature>
<keyword evidence="14" id="KW-0206">Cytoskeleton</keyword>
<dbReference type="GO" id="GO:0031110">
    <property type="term" value="P:regulation of microtubule polymerization or depolymerization"/>
    <property type="evidence" value="ECO:0007669"/>
    <property type="project" value="UniProtKB-ARBA"/>
</dbReference>
<feature type="region of interest" description="Disordered" evidence="18">
    <location>
        <begin position="602"/>
        <end position="621"/>
    </location>
</feature>
<evidence type="ECO:0000256" key="14">
    <source>
        <dbReference type="ARBA" id="ARBA00023212"/>
    </source>
</evidence>
<organism evidence="20 21">
    <name type="scientific">Gadus morhua</name>
    <name type="common">Atlantic cod</name>
    <dbReference type="NCBI Taxonomy" id="8049"/>
    <lineage>
        <taxon>Eukaryota</taxon>
        <taxon>Metazoa</taxon>
        <taxon>Chordata</taxon>
        <taxon>Craniata</taxon>
        <taxon>Vertebrata</taxon>
        <taxon>Euteleostomi</taxon>
        <taxon>Actinopterygii</taxon>
        <taxon>Neopterygii</taxon>
        <taxon>Teleostei</taxon>
        <taxon>Neoteleostei</taxon>
        <taxon>Acanthomorphata</taxon>
        <taxon>Zeiogadaria</taxon>
        <taxon>Gadariae</taxon>
        <taxon>Gadiformes</taxon>
        <taxon>Gadoidei</taxon>
        <taxon>Gadidae</taxon>
        <taxon>Gadus</taxon>
    </lineage>
</organism>
<dbReference type="InterPro" id="IPR024395">
    <property type="entry name" value="CLASP_N_dom"/>
</dbReference>
<feature type="compositionally biased region" description="Low complexity" evidence="18">
    <location>
        <begin position="711"/>
        <end position="729"/>
    </location>
</feature>
<keyword evidence="7" id="KW-0963">Cytoplasm</keyword>